<dbReference type="AlphaFoldDB" id="A0A3G8ZPU4"/>
<comment type="similarity">
    <text evidence="7 10">Belongs to the fluoride channel Fluc/FEX (TC 1.A.43) family.</text>
</comment>
<dbReference type="EMBL" id="CP034170">
    <property type="protein sequence ID" value="AZI59259.1"/>
    <property type="molecule type" value="Genomic_DNA"/>
</dbReference>
<keyword evidence="10" id="KW-0479">Metal-binding</keyword>
<keyword evidence="4 10" id="KW-1133">Transmembrane helix</keyword>
<feature type="transmembrane region" description="Helical" evidence="10">
    <location>
        <begin position="12"/>
        <end position="32"/>
    </location>
</feature>
<evidence type="ECO:0000313" key="12">
    <source>
        <dbReference type="Proteomes" id="UP000268084"/>
    </source>
</evidence>
<evidence type="ECO:0000256" key="8">
    <source>
        <dbReference type="ARBA" id="ARBA00035585"/>
    </source>
</evidence>
<dbReference type="HAMAP" id="MF_00454">
    <property type="entry name" value="FluC"/>
    <property type="match status" value="1"/>
</dbReference>
<evidence type="ECO:0000256" key="3">
    <source>
        <dbReference type="ARBA" id="ARBA00022692"/>
    </source>
</evidence>
<dbReference type="NCBIfam" id="TIGR00494">
    <property type="entry name" value="crcB"/>
    <property type="match status" value="1"/>
</dbReference>
<organism evidence="11 12">
    <name type="scientific">Nakamurella antarctica</name>
    <dbReference type="NCBI Taxonomy" id="1902245"/>
    <lineage>
        <taxon>Bacteria</taxon>
        <taxon>Bacillati</taxon>
        <taxon>Actinomycetota</taxon>
        <taxon>Actinomycetes</taxon>
        <taxon>Nakamurellales</taxon>
        <taxon>Nakamurellaceae</taxon>
        <taxon>Nakamurella</taxon>
    </lineage>
</organism>
<evidence type="ECO:0000256" key="2">
    <source>
        <dbReference type="ARBA" id="ARBA00022475"/>
    </source>
</evidence>
<accession>A0A3G8ZPU4</accession>
<comment type="subcellular location">
    <subcellularLocation>
        <location evidence="1 10">Cell membrane</location>
        <topology evidence="1 10">Multi-pass membrane protein</topology>
    </subcellularLocation>
</comment>
<comment type="function">
    <text evidence="9 10">Fluoride-specific ion channel. Important for reducing fluoride concentration in the cell, thus reducing its toxicity.</text>
</comment>
<evidence type="ECO:0000256" key="9">
    <source>
        <dbReference type="ARBA" id="ARBA00049940"/>
    </source>
</evidence>
<sequence>MSSPHSPAALPAPTVAQAVAAVAAGGVIGAWLRYTVATAAPIAAGSFDWTTFAINVLGSFALGALISYLTQRRFRHPLWRPFLGTGLLGGFTTFSTYAVEAQSLLRVGHAVTAVLYLAGTLACAVVAALLGIALMRRALRA</sequence>
<keyword evidence="2 10" id="KW-1003">Cell membrane</keyword>
<feature type="transmembrane region" description="Helical" evidence="10">
    <location>
        <begin position="52"/>
        <end position="70"/>
    </location>
</feature>
<keyword evidence="5 10" id="KW-0472">Membrane</keyword>
<reference evidence="11 12" key="1">
    <citation type="submission" date="2018-11" db="EMBL/GenBank/DDBJ databases">
        <authorList>
            <person name="Da X."/>
        </authorList>
    </citation>
    <scope>NUCLEOTIDE SEQUENCE [LARGE SCALE GENOMIC DNA]</scope>
    <source>
        <strain evidence="11 12">S14-144</strain>
    </source>
</reference>
<feature type="transmembrane region" description="Helical" evidence="10">
    <location>
        <begin position="82"/>
        <end position="99"/>
    </location>
</feature>
<dbReference type="GO" id="GO:0005886">
    <property type="term" value="C:plasma membrane"/>
    <property type="evidence" value="ECO:0007669"/>
    <property type="project" value="UniProtKB-SubCell"/>
</dbReference>
<dbReference type="GO" id="GO:0046872">
    <property type="term" value="F:metal ion binding"/>
    <property type="evidence" value="ECO:0007669"/>
    <property type="project" value="UniProtKB-KW"/>
</dbReference>
<feature type="binding site" evidence="10">
    <location>
        <position position="92"/>
    </location>
    <ligand>
        <name>Na(+)</name>
        <dbReference type="ChEBI" id="CHEBI:29101"/>
        <note>structural</note>
    </ligand>
</feature>
<evidence type="ECO:0000256" key="7">
    <source>
        <dbReference type="ARBA" id="ARBA00035120"/>
    </source>
</evidence>
<keyword evidence="10" id="KW-0813">Transport</keyword>
<keyword evidence="10" id="KW-0406">Ion transport</keyword>
<name>A0A3G8ZPU4_9ACTN</name>
<dbReference type="InterPro" id="IPR003691">
    <property type="entry name" value="FluC"/>
</dbReference>
<evidence type="ECO:0000256" key="5">
    <source>
        <dbReference type="ARBA" id="ARBA00023136"/>
    </source>
</evidence>
<keyword evidence="10" id="KW-0915">Sodium</keyword>
<dbReference type="KEGG" id="nak:EH165_15055"/>
<comment type="catalytic activity">
    <reaction evidence="8">
        <text>fluoride(in) = fluoride(out)</text>
        <dbReference type="Rhea" id="RHEA:76159"/>
        <dbReference type="ChEBI" id="CHEBI:17051"/>
    </reaction>
    <physiologicalReaction direction="left-to-right" evidence="8">
        <dbReference type="Rhea" id="RHEA:76160"/>
    </physiologicalReaction>
</comment>
<dbReference type="PANTHER" id="PTHR28259">
    <property type="entry name" value="FLUORIDE EXPORT PROTEIN 1-RELATED"/>
    <property type="match status" value="1"/>
</dbReference>
<feature type="transmembrane region" description="Helical" evidence="10">
    <location>
        <begin position="111"/>
        <end position="135"/>
    </location>
</feature>
<evidence type="ECO:0000256" key="1">
    <source>
        <dbReference type="ARBA" id="ARBA00004651"/>
    </source>
</evidence>
<gene>
    <name evidence="10 11" type="primary">crcB</name>
    <name evidence="10" type="synonym">fluC</name>
    <name evidence="11" type="ORF">EH165_15055</name>
</gene>
<keyword evidence="12" id="KW-1185">Reference proteome</keyword>
<dbReference type="GO" id="GO:0062054">
    <property type="term" value="F:fluoride channel activity"/>
    <property type="evidence" value="ECO:0007669"/>
    <property type="project" value="UniProtKB-UniRule"/>
</dbReference>
<dbReference type="PANTHER" id="PTHR28259:SF1">
    <property type="entry name" value="FLUORIDE EXPORT PROTEIN 1-RELATED"/>
    <property type="match status" value="1"/>
</dbReference>
<evidence type="ECO:0000313" key="11">
    <source>
        <dbReference type="EMBL" id="AZI59259.1"/>
    </source>
</evidence>
<feature type="binding site" evidence="10">
    <location>
        <position position="89"/>
    </location>
    <ligand>
        <name>Na(+)</name>
        <dbReference type="ChEBI" id="CHEBI:29101"/>
        <note>structural</note>
    </ligand>
</feature>
<keyword evidence="6 10" id="KW-0407">Ion channel</keyword>
<dbReference type="Proteomes" id="UP000268084">
    <property type="component" value="Chromosome"/>
</dbReference>
<reference evidence="11 12" key="2">
    <citation type="submission" date="2018-12" db="EMBL/GenBank/DDBJ databases">
        <title>Nakamurella antarcticus sp. nov., isolated from Antarctica South Shetland Islands soil.</title>
        <authorList>
            <person name="Peng F."/>
        </authorList>
    </citation>
    <scope>NUCLEOTIDE SEQUENCE [LARGE SCALE GENOMIC DNA]</scope>
    <source>
        <strain evidence="11 12">S14-144</strain>
    </source>
</reference>
<evidence type="ECO:0000256" key="6">
    <source>
        <dbReference type="ARBA" id="ARBA00023303"/>
    </source>
</evidence>
<protein>
    <recommendedName>
        <fullName evidence="10">Fluoride-specific ion channel FluC</fullName>
    </recommendedName>
</protein>
<dbReference type="Pfam" id="PF02537">
    <property type="entry name" value="CRCB"/>
    <property type="match status" value="1"/>
</dbReference>
<keyword evidence="3 10" id="KW-0812">Transmembrane</keyword>
<dbReference type="GO" id="GO:0140114">
    <property type="term" value="P:cellular detoxification of fluoride"/>
    <property type="evidence" value="ECO:0007669"/>
    <property type="project" value="UniProtKB-UniRule"/>
</dbReference>
<comment type="activity regulation">
    <text evidence="10">Na(+) is not transported, but it plays an essential structural role and its presence is essential for fluoride channel function.</text>
</comment>
<evidence type="ECO:0000256" key="4">
    <source>
        <dbReference type="ARBA" id="ARBA00022989"/>
    </source>
</evidence>
<evidence type="ECO:0000256" key="10">
    <source>
        <dbReference type="HAMAP-Rule" id="MF_00454"/>
    </source>
</evidence>
<proteinExistence type="inferred from homology"/>
<dbReference type="RefSeq" id="WP_124800163.1">
    <property type="nucleotide sequence ID" value="NZ_CP034170.1"/>
</dbReference>
<dbReference type="OrthoDB" id="4408652at2"/>